<dbReference type="Gene3D" id="3.30.930.10">
    <property type="entry name" value="Bira Bifunctional Protein, Domain 2"/>
    <property type="match status" value="1"/>
</dbReference>
<dbReference type="EMBL" id="CP042434">
    <property type="protein sequence ID" value="QEC72130.1"/>
    <property type="molecule type" value="Genomic_DNA"/>
</dbReference>
<evidence type="ECO:0000313" key="4">
    <source>
        <dbReference type="Proteomes" id="UP000321291"/>
    </source>
</evidence>
<sequence>MIGNPLTILNEVESSNNYATGLAIHGLAHHGHAVLARFQSAGKGQRGRTWQGAPGQNIALSVVLDMKGVSLTRNFELSMAISLGVYDFFSHFAGEKTRIKWPNDIYWSDRKAVGILIENSIKGQIWQWAVAGMGINMNQGAFSGEMETKAVSLRQITGKNYDIEQSTKTLCGYLETRYQQFLRDPEGLLTAYNQALYNKEQIVKVIYKEQLLQVTIQMVDAQGRLWIIGAPVPYFQFGEISWVIDHGRPA</sequence>
<dbReference type="InterPro" id="IPR045864">
    <property type="entry name" value="aa-tRNA-synth_II/BPL/LPL"/>
</dbReference>
<dbReference type="PANTHER" id="PTHR12835:SF5">
    <property type="entry name" value="BIOTIN--PROTEIN LIGASE"/>
    <property type="match status" value="1"/>
</dbReference>
<evidence type="ECO:0000313" key="3">
    <source>
        <dbReference type="EMBL" id="QEC72130.1"/>
    </source>
</evidence>
<dbReference type="Proteomes" id="UP000321291">
    <property type="component" value="Chromosome"/>
</dbReference>
<dbReference type="InterPro" id="IPR004408">
    <property type="entry name" value="Biotin_CoA_COase_ligase"/>
</dbReference>
<reference evidence="3 4" key="1">
    <citation type="journal article" date="2017" name="Int. J. Syst. Evol. Microbiol.">
        <title>Arachidicoccus ginsenosidivorans sp. nov., with ginsenoside-converting activity isolated from ginseng cultivating soil.</title>
        <authorList>
            <person name="Siddiqi M.Z."/>
            <person name="Aslam Z."/>
            <person name="Im W.T."/>
        </authorList>
    </citation>
    <scope>NUCLEOTIDE SEQUENCE [LARGE SCALE GENOMIC DNA]</scope>
    <source>
        <strain evidence="3 4">Gsoil 809</strain>
    </source>
</reference>
<protein>
    <submittedName>
        <fullName evidence="3">Biotin--[acetyl-CoA-carboxylase] ligase</fullName>
        <ecNumber evidence="3">6.3.4.15</ecNumber>
    </submittedName>
</protein>
<dbReference type="GO" id="GO:0004077">
    <property type="term" value="F:biotin--[biotin carboxyl-carrier protein] ligase activity"/>
    <property type="evidence" value="ECO:0007669"/>
    <property type="project" value="UniProtKB-EC"/>
</dbReference>
<feature type="domain" description="BPL/LPL catalytic" evidence="2">
    <location>
        <begin position="1"/>
        <end position="182"/>
    </location>
</feature>
<keyword evidence="4" id="KW-1185">Reference proteome</keyword>
<evidence type="ECO:0000256" key="1">
    <source>
        <dbReference type="ARBA" id="ARBA00022598"/>
    </source>
</evidence>
<name>A0A5B8VKU7_9BACT</name>
<dbReference type="AlphaFoldDB" id="A0A5B8VKU7"/>
<organism evidence="3 4">
    <name type="scientific">Arachidicoccus ginsenosidivorans</name>
    <dbReference type="NCBI Taxonomy" id="496057"/>
    <lineage>
        <taxon>Bacteria</taxon>
        <taxon>Pseudomonadati</taxon>
        <taxon>Bacteroidota</taxon>
        <taxon>Chitinophagia</taxon>
        <taxon>Chitinophagales</taxon>
        <taxon>Chitinophagaceae</taxon>
        <taxon>Arachidicoccus</taxon>
    </lineage>
</organism>
<gene>
    <name evidence="3" type="ORF">FSB73_11060</name>
</gene>
<dbReference type="RefSeq" id="WP_146781884.1">
    <property type="nucleotide sequence ID" value="NZ_CP042434.1"/>
</dbReference>
<dbReference type="NCBIfam" id="TIGR00121">
    <property type="entry name" value="birA_ligase"/>
    <property type="match status" value="1"/>
</dbReference>
<accession>A0A5B8VKU7</accession>
<dbReference type="GO" id="GO:0005737">
    <property type="term" value="C:cytoplasm"/>
    <property type="evidence" value="ECO:0007669"/>
    <property type="project" value="TreeGrafter"/>
</dbReference>
<evidence type="ECO:0000259" key="2">
    <source>
        <dbReference type="PROSITE" id="PS51733"/>
    </source>
</evidence>
<dbReference type="PANTHER" id="PTHR12835">
    <property type="entry name" value="BIOTIN PROTEIN LIGASE"/>
    <property type="match status" value="1"/>
</dbReference>
<dbReference type="Pfam" id="PF03099">
    <property type="entry name" value="BPL_LplA_LipB"/>
    <property type="match status" value="1"/>
</dbReference>
<dbReference type="CDD" id="cd16442">
    <property type="entry name" value="BPL"/>
    <property type="match status" value="1"/>
</dbReference>
<dbReference type="PROSITE" id="PS51733">
    <property type="entry name" value="BPL_LPL_CATALYTIC"/>
    <property type="match status" value="1"/>
</dbReference>
<dbReference type="InterPro" id="IPR004143">
    <property type="entry name" value="BPL_LPL_catalytic"/>
</dbReference>
<dbReference type="EC" id="6.3.4.15" evidence="3"/>
<proteinExistence type="predicted"/>
<keyword evidence="1 3" id="KW-0436">Ligase</keyword>
<dbReference type="KEGG" id="agi:FSB73_11060"/>
<dbReference type="OrthoDB" id="9807064at2"/>
<dbReference type="SUPFAM" id="SSF55681">
    <property type="entry name" value="Class II aaRS and biotin synthetases"/>
    <property type="match status" value="1"/>
</dbReference>